<feature type="compositionally biased region" description="Basic residues" evidence="11">
    <location>
        <begin position="1"/>
        <end position="29"/>
    </location>
</feature>
<dbReference type="PANTHER" id="PTHR43646">
    <property type="entry name" value="GLYCOSYLTRANSFERASE"/>
    <property type="match status" value="1"/>
</dbReference>
<proteinExistence type="inferred from homology"/>
<feature type="domain" description="Glycosyltransferase 2-like" evidence="12">
    <location>
        <begin position="70"/>
        <end position="174"/>
    </location>
</feature>
<evidence type="ECO:0000256" key="9">
    <source>
        <dbReference type="ARBA" id="ARBA00038120"/>
    </source>
</evidence>
<dbReference type="InterPro" id="IPR001173">
    <property type="entry name" value="Glyco_trans_2-like"/>
</dbReference>
<dbReference type="InterPro" id="IPR029044">
    <property type="entry name" value="Nucleotide-diphossugar_trans"/>
</dbReference>
<dbReference type="SUPFAM" id="SSF53448">
    <property type="entry name" value="Nucleotide-diphospho-sugar transferases"/>
    <property type="match status" value="1"/>
</dbReference>
<feature type="region of interest" description="Disordered" evidence="11">
    <location>
        <begin position="1"/>
        <end position="63"/>
    </location>
</feature>
<keyword evidence="6" id="KW-0472">Membrane</keyword>
<organism evidence="13 14">
    <name type="scientific">Cohnella hashimotonis</name>
    <dbReference type="NCBI Taxonomy" id="2826895"/>
    <lineage>
        <taxon>Bacteria</taxon>
        <taxon>Bacillati</taxon>
        <taxon>Bacillota</taxon>
        <taxon>Bacilli</taxon>
        <taxon>Bacillales</taxon>
        <taxon>Paenibacillaceae</taxon>
        <taxon>Cohnella</taxon>
    </lineage>
</organism>
<name>A0ABT6TC28_9BACL</name>
<comment type="similarity">
    <text evidence="9">Belongs to the glycosyltransferase 2 family. CrtQ subfamily.</text>
</comment>
<comment type="function">
    <text evidence="7">Catalyzes the glycosylation of 4,4'-diaponeurosporenoate, i.e. the esterification of glucose at the C1'' position with the carboxyl group of 4,4'-diaponeurosporenic acid, to form glycosyl-4,4'-diaponeurosporenoate. This is a step in the biosynthesis of staphyloxanthin, an orange pigment present in most staphylococci strains.</text>
</comment>
<evidence type="ECO:0000256" key="8">
    <source>
        <dbReference type="ARBA" id="ARBA00037904"/>
    </source>
</evidence>
<comment type="caution">
    <text evidence="13">The sequence shown here is derived from an EMBL/GenBank/DDBJ whole genome shotgun (WGS) entry which is preliminary data.</text>
</comment>
<evidence type="ECO:0000256" key="3">
    <source>
        <dbReference type="ARBA" id="ARBA00022676"/>
    </source>
</evidence>
<evidence type="ECO:0000256" key="4">
    <source>
        <dbReference type="ARBA" id="ARBA00022679"/>
    </source>
</evidence>
<evidence type="ECO:0000259" key="12">
    <source>
        <dbReference type="Pfam" id="PF00535"/>
    </source>
</evidence>
<dbReference type="EMBL" id="JAGRPV010000001">
    <property type="protein sequence ID" value="MDI4644387.1"/>
    <property type="molecule type" value="Genomic_DNA"/>
</dbReference>
<evidence type="ECO:0000256" key="5">
    <source>
        <dbReference type="ARBA" id="ARBA00022746"/>
    </source>
</evidence>
<dbReference type="Proteomes" id="UP001161691">
    <property type="component" value="Unassembled WGS sequence"/>
</dbReference>
<evidence type="ECO:0000256" key="10">
    <source>
        <dbReference type="ARBA" id="ARBA00040345"/>
    </source>
</evidence>
<evidence type="ECO:0000256" key="11">
    <source>
        <dbReference type="SAM" id="MobiDB-lite"/>
    </source>
</evidence>
<protein>
    <recommendedName>
        <fullName evidence="10">4,4'-diaponeurosporenoate glycosyltransferase</fullName>
    </recommendedName>
</protein>
<evidence type="ECO:0000256" key="7">
    <source>
        <dbReference type="ARBA" id="ARBA00037281"/>
    </source>
</evidence>
<keyword evidence="2" id="KW-1003">Cell membrane</keyword>
<dbReference type="GO" id="GO:0016757">
    <property type="term" value="F:glycosyltransferase activity"/>
    <property type="evidence" value="ECO:0007669"/>
    <property type="project" value="UniProtKB-KW"/>
</dbReference>
<evidence type="ECO:0000256" key="1">
    <source>
        <dbReference type="ARBA" id="ARBA00004236"/>
    </source>
</evidence>
<dbReference type="Gene3D" id="3.90.550.10">
    <property type="entry name" value="Spore Coat Polysaccharide Biosynthesis Protein SpsA, Chain A"/>
    <property type="match status" value="1"/>
</dbReference>
<dbReference type="RefSeq" id="WP_282907391.1">
    <property type="nucleotide sequence ID" value="NZ_JAGRPV010000001.1"/>
</dbReference>
<sequence length="308" mass="33018">MKHRTGSGRPASPKRIRQLVRRNRARPARLGRAPGKASRAAATRPATDSRAQTTRTGARGEEAWRPPAVSVIIPVMNEKRTLARVIREAYRVHPRTEVIAVLNGSTDGSLAIARASGARVLVFDRPLGHDVGRAVGAREASGDTLLFIDADMVIPAARLRAFANAIERGTDIALNDYSGPRKRPVVHNVILAKHALNALLGRPDLEGASMTAVPHAISRRALAAIGAEALAVPPLAMTKALHAGMTVKRVRHIDVGMLNRPRTKRERTGSLEPLIIGDHLEAIGWWLKSDGTAGQPPQETTPRGGDGA</sequence>
<evidence type="ECO:0000256" key="2">
    <source>
        <dbReference type="ARBA" id="ARBA00022475"/>
    </source>
</evidence>
<dbReference type="Pfam" id="PF00535">
    <property type="entry name" value="Glycos_transf_2"/>
    <property type="match status" value="1"/>
</dbReference>
<comment type="subcellular location">
    <subcellularLocation>
        <location evidence="1">Cell membrane</location>
    </subcellularLocation>
</comment>
<keyword evidence="14" id="KW-1185">Reference proteome</keyword>
<keyword evidence="4 13" id="KW-0808">Transferase</keyword>
<evidence type="ECO:0000313" key="14">
    <source>
        <dbReference type="Proteomes" id="UP001161691"/>
    </source>
</evidence>
<evidence type="ECO:0000313" key="13">
    <source>
        <dbReference type="EMBL" id="MDI4644387.1"/>
    </source>
</evidence>
<dbReference type="PANTHER" id="PTHR43646:SF2">
    <property type="entry name" value="GLYCOSYLTRANSFERASE 2-LIKE DOMAIN-CONTAINING PROTEIN"/>
    <property type="match status" value="1"/>
</dbReference>
<feature type="region of interest" description="Disordered" evidence="11">
    <location>
        <begin position="289"/>
        <end position="308"/>
    </location>
</feature>
<keyword evidence="5" id="KW-0125">Carotenoid biosynthesis</keyword>
<keyword evidence="3 13" id="KW-0328">Glycosyltransferase</keyword>
<comment type="pathway">
    <text evidence="8">Carotenoid biosynthesis; staphyloxanthin biosynthesis; staphyloxanthin from farnesyl diphosphate: step 4/5.</text>
</comment>
<evidence type="ECO:0000256" key="6">
    <source>
        <dbReference type="ARBA" id="ARBA00023136"/>
    </source>
</evidence>
<reference evidence="13" key="1">
    <citation type="submission" date="2023-04" db="EMBL/GenBank/DDBJ databases">
        <title>Comparative genomic analysis of Cohnella hashimotonis sp. nov., isolated from the International Space Station.</title>
        <authorList>
            <person name="Venkateswaran K."/>
            <person name="Simpson A."/>
        </authorList>
    </citation>
    <scope>NUCLEOTIDE SEQUENCE</scope>
    <source>
        <strain evidence="13">F6_2S_P_1</strain>
    </source>
</reference>
<gene>
    <name evidence="13" type="ORF">KB449_05405</name>
</gene>
<accession>A0ABT6TC28</accession>